<dbReference type="Gene3D" id="3.40.50.1820">
    <property type="entry name" value="alpha/beta hydrolase"/>
    <property type="match status" value="1"/>
</dbReference>
<feature type="domain" description="Carboxylesterase type B" evidence="6">
    <location>
        <begin position="31"/>
        <end position="553"/>
    </location>
</feature>
<evidence type="ECO:0000256" key="2">
    <source>
        <dbReference type="ARBA" id="ARBA00022487"/>
    </source>
</evidence>
<evidence type="ECO:0000313" key="7">
    <source>
        <dbReference type="EMBL" id="ANG60749.1"/>
    </source>
</evidence>
<dbReference type="PANTHER" id="PTHR43142">
    <property type="entry name" value="CARBOXYLIC ESTER HYDROLASE"/>
    <property type="match status" value="1"/>
</dbReference>
<name>A0A173DWC1_LIPBO</name>
<keyword evidence="5" id="KW-0732">Signal</keyword>
<evidence type="ECO:0000259" key="6">
    <source>
        <dbReference type="Pfam" id="PF00135"/>
    </source>
</evidence>
<dbReference type="GO" id="GO:0106435">
    <property type="term" value="F:carboxylesterase activity"/>
    <property type="evidence" value="ECO:0007669"/>
    <property type="project" value="UniProtKB-EC"/>
</dbReference>
<sequence>MKCAVILLFARLVLGTDETPNGEENAESEKALIKTPVGFVQCTAEQTSSGKKIWSCPNIPYGIAGRFEAPKPYPVSTSDIPINQNVSAICIQAVNILMVLQSDEFTFTDENCLFLHVFVPYDLKISKHNRWPVVFYVFGGGFMSGSAPNHGSFLVEKGVIVVTVNYRLGPLGFLSTGSCDCPGNAGLKDVYAALRWVYANIRDLGGDRNKITGYGTSAGADMISIISADPLACHFFSQIILESGTFVNPWGFLDPTKAIGNAQKLGKKLGCDTSDPQKLCSCLKLLPADLLIETTAELTDDDALMNFDITTFGPTSENPKCANTVLTRSPKDLLLNSSKCKPRIMIIVAQEESCFYRGQIKKNEALLNQLFMSAYKLTPSCLSSTTNELCMDHISKEIKEYYGTNSSVLTTEKAMSLISFNQFIFPFLIYIKYMVESGCKVYLSEFDYSGPCSIGAFTNPEGKLTCHAEGFPYIFPVPLAQTCSLFTSSEKNDGKMVDVITSIYASFATTGYPTLPSGLIWPPYTPRNKLAYLAMGLNLEVKFWFRKSELLFWKSLFDKCFFNDRGILNPNIPKCCSTCPKEYFPYL</sequence>
<dbReference type="Pfam" id="PF00135">
    <property type="entry name" value="COesterase"/>
    <property type="match status" value="1"/>
</dbReference>
<dbReference type="EC" id="3.1.1.1" evidence="7"/>
<comment type="similarity">
    <text evidence="1">Belongs to the type-B carboxylesterase/lipase family.</text>
</comment>
<dbReference type="InterPro" id="IPR029058">
    <property type="entry name" value="AB_hydrolase_fold"/>
</dbReference>
<feature type="signal peptide" evidence="5">
    <location>
        <begin position="1"/>
        <end position="15"/>
    </location>
</feature>
<proteinExistence type="evidence at transcript level"/>
<dbReference type="SUPFAM" id="SSF53474">
    <property type="entry name" value="alpha/beta-Hydrolases"/>
    <property type="match status" value="1"/>
</dbReference>
<feature type="chain" id="PRO_5013062756" evidence="5">
    <location>
        <begin position="16"/>
        <end position="587"/>
    </location>
</feature>
<evidence type="ECO:0000256" key="5">
    <source>
        <dbReference type="SAM" id="SignalP"/>
    </source>
</evidence>
<keyword evidence="2" id="KW-0719">Serine esterase</keyword>
<evidence type="ECO:0000256" key="1">
    <source>
        <dbReference type="ARBA" id="ARBA00005964"/>
    </source>
</evidence>
<accession>A0A173DWC1</accession>
<organism evidence="7">
    <name type="scientific">Liposcelis bostrychophila</name>
    <name type="common">Booklouse</name>
    <dbReference type="NCBI Taxonomy" id="185214"/>
    <lineage>
        <taxon>Eukaryota</taxon>
        <taxon>Metazoa</taxon>
        <taxon>Ecdysozoa</taxon>
        <taxon>Arthropoda</taxon>
        <taxon>Hexapoda</taxon>
        <taxon>Insecta</taxon>
        <taxon>Pterygota</taxon>
        <taxon>Neoptera</taxon>
        <taxon>Paraneoptera</taxon>
        <taxon>Psocodea</taxon>
        <taxon>Troctomorpha</taxon>
        <taxon>Liposcelidetae</taxon>
        <taxon>Liposcelididae</taxon>
        <taxon>Liposcelis</taxon>
    </lineage>
</organism>
<dbReference type="AlphaFoldDB" id="A0A173DWC1"/>
<evidence type="ECO:0000256" key="3">
    <source>
        <dbReference type="ARBA" id="ARBA00022801"/>
    </source>
</evidence>
<dbReference type="InterPro" id="IPR002018">
    <property type="entry name" value="CarbesteraseB"/>
</dbReference>
<dbReference type="EMBL" id="KR905661">
    <property type="protein sequence ID" value="ANG60749.1"/>
    <property type="molecule type" value="mRNA"/>
</dbReference>
<reference evidence="7" key="1">
    <citation type="submission" date="2015-05" db="EMBL/GenBank/DDBJ databases">
        <title>Cloning and Expression of Carboxylesterase Genes under Different Stresses in the Booklice Liposcelis bostrychophila (Psocoptera).</title>
        <authorList>
            <person name="Shi J."/>
            <person name="Wei D."/>
        </authorList>
    </citation>
    <scope>NUCLEOTIDE SEQUENCE</scope>
</reference>
<dbReference type="PANTHER" id="PTHR43142:SF1">
    <property type="entry name" value="CARBOXYLIC ESTER HYDROLASE"/>
    <property type="match status" value="1"/>
</dbReference>
<keyword evidence="4" id="KW-0325">Glycoprotein</keyword>
<evidence type="ECO:0000256" key="4">
    <source>
        <dbReference type="ARBA" id="ARBA00023180"/>
    </source>
</evidence>
<protein>
    <submittedName>
        <fullName evidence="7">Esterase 3</fullName>
        <ecNumber evidence="7">3.1.1.1</ecNumber>
    </submittedName>
</protein>
<keyword evidence="3 7" id="KW-0378">Hydrolase</keyword>